<feature type="chain" id="PRO_5002825391" evidence="13">
    <location>
        <begin position="31"/>
        <end position="1023"/>
    </location>
</feature>
<dbReference type="Proteomes" id="UP000001868">
    <property type="component" value="Chromosome"/>
</dbReference>
<dbReference type="EMBL" id="CP000747">
    <property type="protein sequence ID" value="ACG78584.1"/>
    <property type="molecule type" value="Genomic_DNA"/>
</dbReference>
<dbReference type="InterPro" id="IPR037066">
    <property type="entry name" value="Plug_dom_sf"/>
</dbReference>
<evidence type="ECO:0000256" key="4">
    <source>
        <dbReference type="ARBA" id="ARBA00022496"/>
    </source>
</evidence>
<feature type="signal peptide" evidence="13">
    <location>
        <begin position="1"/>
        <end position="30"/>
    </location>
</feature>
<reference evidence="15 16" key="1">
    <citation type="journal article" date="2008" name="BMC Genomics">
        <title>Complete genome of Phenylobacterium zucineum - a novel facultative intracellular bacterium isolated from human erythroleukemia cell line K562.</title>
        <authorList>
            <person name="Luo Y."/>
            <person name="Xu X."/>
            <person name="Ding Z."/>
            <person name="Liu Z."/>
            <person name="Zhang B."/>
            <person name="Yan Z."/>
            <person name="Sun J."/>
            <person name="Hu S."/>
            <person name="Hu X."/>
        </authorList>
    </citation>
    <scope>NUCLEOTIDE SEQUENCE [LARGE SCALE GENOMIC DNA]</scope>
    <source>
        <strain evidence="15 16">HLK1</strain>
    </source>
</reference>
<evidence type="ECO:0000256" key="12">
    <source>
        <dbReference type="SAM" id="MobiDB-lite"/>
    </source>
</evidence>
<evidence type="ECO:0000256" key="6">
    <source>
        <dbReference type="ARBA" id="ARBA00023004"/>
    </source>
</evidence>
<dbReference type="AlphaFoldDB" id="B4REQ8"/>
<keyword evidence="7 11" id="KW-0798">TonB box</keyword>
<keyword evidence="4" id="KW-0406">Ion transport</keyword>
<dbReference type="GO" id="GO:0009279">
    <property type="term" value="C:cell outer membrane"/>
    <property type="evidence" value="ECO:0007669"/>
    <property type="project" value="UniProtKB-SubCell"/>
</dbReference>
<evidence type="ECO:0000256" key="2">
    <source>
        <dbReference type="ARBA" id="ARBA00022448"/>
    </source>
</evidence>
<dbReference type="InterPro" id="IPR012910">
    <property type="entry name" value="Plug_dom"/>
</dbReference>
<feature type="domain" description="Secretin/TonB short N-terminal" evidence="14">
    <location>
        <begin position="56"/>
        <end position="107"/>
    </location>
</feature>
<dbReference type="InterPro" id="IPR039426">
    <property type="entry name" value="TonB-dep_rcpt-like"/>
</dbReference>
<comment type="subcellular location">
    <subcellularLocation>
        <location evidence="1 10">Cell outer membrane</location>
        <topology evidence="1 10">Multi-pass membrane protein</topology>
    </subcellularLocation>
</comment>
<evidence type="ECO:0000313" key="16">
    <source>
        <dbReference type="Proteomes" id="UP000001868"/>
    </source>
</evidence>
<dbReference type="PROSITE" id="PS52016">
    <property type="entry name" value="TONB_DEPENDENT_REC_3"/>
    <property type="match status" value="1"/>
</dbReference>
<dbReference type="InterPro" id="IPR000531">
    <property type="entry name" value="Beta-barrel_TonB"/>
</dbReference>
<proteinExistence type="inferred from homology"/>
<keyword evidence="4" id="KW-0410">Iron transport</keyword>
<evidence type="ECO:0000259" key="14">
    <source>
        <dbReference type="SMART" id="SM00965"/>
    </source>
</evidence>
<evidence type="ECO:0000256" key="9">
    <source>
        <dbReference type="ARBA" id="ARBA00023237"/>
    </source>
</evidence>
<name>B4REQ8_PHEZH</name>
<dbReference type="PANTHER" id="PTHR47234:SF2">
    <property type="entry name" value="TONB-DEPENDENT RECEPTOR"/>
    <property type="match status" value="1"/>
</dbReference>
<dbReference type="InterPro" id="IPR036942">
    <property type="entry name" value="Beta-barrel_TonB_sf"/>
</dbReference>
<evidence type="ECO:0000256" key="8">
    <source>
        <dbReference type="ARBA" id="ARBA00023136"/>
    </source>
</evidence>
<keyword evidence="8 10" id="KW-0472">Membrane</keyword>
<gene>
    <name evidence="15" type="ordered locus">PHZ_c2173</name>
</gene>
<evidence type="ECO:0000256" key="10">
    <source>
        <dbReference type="PROSITE-ProRule" id="PRU01360"/>
    </source>
</evidence>
<keyword evidence="5 10" id="KW-0812">Transmembrane</keyword>
<evidence type="ECO:0000256" key="3">
    <source>
        <dbReference type="ARBA" id="ARBA00022452"/>
    </source>
</evidence>
<dbReference type="Gene3D" id="2.170.130.10">
    <property type="entry name" value="TonB-dependent receptor, plug domain"/>
    <property type="match status" value="1"/>
</dbReference>
<dbReference type="InterPro" id="IPR011662">
    <property type="entry name" value="Secretin/TonB_short_N"/>
</dbReference>
<protein>
    <submittedName>
        <fullName evidence="15">TonB-dependent receptor</fullName>
    </submittedName>
</protein>
<evidence type="ECO:0000256" key="5">
    <source>
        <dbReference type="ARBA" id="ARBA00022692"/>
    </source>
</evidence>
<keyword evidence="16" id="KW-1185">Reference proteome</keyword>
<dbReference type="PANTHER" id="PTHR47234">
    <property type="match status" value="1"/>
</dbReference>
<feature type="compositionally biased region" description="Low complexity" evidence="12">
    <location>
        <begin position="111"/>
        <end position="121"/>
    </location>
</feature>
<evidence type="ECO:0000256" key="11">
    <source>
        <dbReference type="RuleBase" id="RU003357"/>
    </source>
</evidence>
<organism evidence="15 16">
    <name type="scientific">Phenylobacterium zucineum (strain HLK1)</name>
    <dbReference type="NCBI Taxonomy" id="450851"/>
    <lineage>
        <taxon>Bacteria</taxon>
        <taxon>Pseudomonadati</taxon>
        <taxon>Pseudomonadota</taxon>
        <taxon>Alphaproteobacteria</taxon>
        <taxon>Caulobacterales</taxon>
        <taxon>Caulobacteraceae</taxon>
        <taxon>Phenylobacterium</taxon>
    </lineage>
</organism>
<keyword evidence="2 10" id="KW-0813">Transport</keyword>
<dbReference type="eggNOG" id="COG4771">
    <property type="taxonomic scope" value="Bacteria"/>
</dbReference>
<dbReference type="GO" id="GO:0006826">
    <property type="term" value="P:iron ion transport"/>
    <property type="evidence" value="ECO:0007669"/>
    <property type="project" value="UniProtKB-KW"/>
</dbReference>
<dbReference type="RefSeq" id="WP_012522725.1">
    <property type="nucleotide sequence ID" value="NC_011144.1"/>
</dbReference>
<evidence type="ECO:0000256" key="13">
    <source>
        <dbReference type="SAM" id="SignalP"/>
    </source>
</evidence>
<sequence length="1023" mass="106757">MIQAKMAGRGRRRALLGAAMAALLAGAAQAQTLHAVDIPAGPLDAALLALGQQTGEQLFFRRDVVAGRQAPALRGRYTPEAALAQLLGDGELAARRTGPGVLVVQRRGEAPAEPGAEASRPFGHGEGDADALGWDSRSAGMLATAPPAPTAPTTVEELQVTGSHIRGGRSPSPLIVATRADLERTGQTTIAQALRSLPQNFGGGAAEGTALTGADRSGKNGAFSTGINLRGLGSGATLVLVNGRRIAGSGAFGDFADVSSIPTAAVERVEVLLDGASALYGSDAVGGVVNIILRRRFDGGELRLLGGAATRGEPAEGQASIVAGRRWAGGGALFAYELQRRDDLPAADRPFSASADLRRFGGADQRQANSFPGNILRTDPATGITGPGWAIPAGQDGVGLSAADFQAGTANRGEPRQGSDLLPRQTLNAVYLALDQDLGERVGLTADARYSVRRFKTQALPGTASFTVNRNNPYFVSPTGAASHAIGYSFVGDLPNPVISGAVDTLALTGGADVRLPAGWRADLHAAYAQEIDEARTTGIVNSALLSEALGTAADRPQTAFSTARDGFFNPFVGTAGANNPAVLAFVGSGFTTSRSRSAVTSGGLQLDGPLWALPGGPLKVALGAQARRETLERSGHNYANSVAPTPTTPVDVARTVLAGFVEARAPLVGPANRRPGLESLELSGSVRMERYSDVGTTTNPRLGLIWEVLPGLALRATYGRSFRAPALREVRDPISYSPSLLPFGGGRVLSLILNGGNPDLAPETAESWTATLDLAPPSWPVSLHATLFDVRFDDRIERPVQQSFTTALSDPTLAPFVDRIAPGLDEADLARINALINSPLYSSVNGVFPGEQYGAIVDNRYVNTGGLHVRGLDLSANGRFDVGRDTLSLAASGTYMLDHEQQVTPAAPVVEQRGVVGFPVRFRGRATADWTRGDVTVGAALNHVAGYRDGLGARIGDQTTVDLQLRWEPASGVLKDTAASLTVRNLFDADPPFYDNPSGLAYDPANADPVGRYVVLQLSRRW</sequence>
<evidence type="ECO:0000256" key="7">
    <source>
        <dbReference type="ARBA" id="ARBA00023077"/>
    </source>
</evidence>
<evidence type="ECO:0000313" key="15">
    <source>
        <dbReference type="EMBL" id="ACG78584.1"/>
    </source>
</evidence>
<comment type="similarity">
    <text evidence="10 11">Belongs to the TonB-dependent receptor family.</text>
</comment>
<dbReference type="Pfam" id="PF07715">
    <property type="entry name" value="Plug"/>
    <property type="match status" value="1"/>
</dbReference>
<evidence type="ECO:0000256" key="1">
    <source>
        <dbReference type="ARBA" id="ARBA00004571"/>
    </source>
</evidence>
<dbReference type="Pfam" id="PF00593">
    <property type="entry name" value="TonB_dep_Rec_b-barrel"/>
    <property type="match status" value="1"/>
</dbReference>
<dbReference type="SMART" id="SM00965">
    <property type="entry name" value="STN"/>
    <property type="match status" value="1"/>
</dbReference>
<keyword evidence="3 10" id="KW-1134">Transmembrane beta strand</keyword>
<dbReference type="Gene3D" id="2.40.170.20">
    <property type="entry name" value="TonB-dependent receptor, beta-barrel domain"/>
    <property type="match status" value="1"/>
</dbReference>
<dbReference type="STRING" id="450851.PHZ_c2173"/>
<dbReference type="SUPFAM" id="SSF56935">
    <property type="entry name" value="Porins"/>
    <property type="match status" value="1"/>
</dbReference>
<dbReference type="KEGG" id="pzu:PHZ_c2173"/>
<dbReference type="OrthoDB" id="7051241at2"/>
<keyword evidence="15" id="KW-0675">Receptor</keyword>
<accession>B4REQ8</accession>
<keyword evidence="6" id="KW-0408">Iron</keyword>
<keyword evidence="13" id="KW-0732">Signal</keyword>
<dbReference type="Gene3D" id="3.55.50.30">
    <property type="match status" value="1"/>
</dbReference>
<feature type="region of interest" description="Disordered" evidence="12">
    <location>
        <begin position="105"/>
        <end position="134"/>
    </location>
</feature>
<keyword evidence="9 10" id="KW-0998">Cell outer membrane</keyword>
<dbReference type="HOGENOM" id="CLU_010745_0_1_5"/>